<dbReference type="InterPro" id="IPR051922">
    <property type="entry name" value="Bact_Sporulation_Assoc"/>
</dbReference>
<dbReference type="Proteomes" id="UP000430508">
    <property type="component" value="Chromosome"/>
</dbReference>
<dbReference type="InterPro" id="IPR036116">
    <property type="entry name" value="FN3_sf"/>
</dbReference>
<dbReference type="PANTHER" id="PTHR30032">
    <property type="entry name" value="N-ACETYLMURAMOYL-L-ALANINE AMIDASE-RELATED"/>
    <property type="match status" value="1"/>
</dbReference>
<dbReference type="EMBL" id="CP046996">
    <property type="protein sequence ID" value="QGZ99442.1"/>
    <property type="molecule type" value="Genomic_DNA"/>
</dbReference>
<dbReference type="InterPro" id="IPR013783">
    <property type="entry name" value="Ig-like_fold"/>
</dbReference>
<dbReference type="InterPro" id="IPR003961">
    <property type="entry name" value="FN3_dom"/>
</dbReference>
<dbReference type="AlphaFoldDB" id="A0A857DF57"/>
<evidence type="ECO:0000313" key="3">
    <source>
        <dbReference type="EMBL" id="QGZ99442.1"/>
    </source>
</evidence>
<evidence type="ECO:0000259" key="2">
    <source>
        <dbReference type="PROSITE" id="PS50853"/>
    </source>
</evidence>
<dbReference type="CDD" id="cd00063">
    <property type="entry name" value="FN3"/>
    <property type="match status" value="1"/>
</dbReference>
<dbReference type="SUPFAM" id="SSF49265">
    <property type="entry name" value="Fibronectin type III"/>
    <property type="match status" value="1"/>
</dbReference>
<name>A0A857DF57_9FIRM</name>
<dbReference type="PROSITE" id="PS50853">
    <property type="entry name" value="FN3"/>
    <property type="match status" value="1"/>
</dbReference>
<dbReference type="Pfam" id="PF00041">
    <property type="entry name" value="fn3"/>
    <property type="match status" value="1"/>
</dbReference>
<dbReference type="Pfam" id="PF04122">
    <property type="entry name" value="CW_binding_2"/>
    <property type="match status" value="3"/>
</dbReference>
<dbReference type="Gene3D" id="2.60.40.10">
    <property type="entry name" value="Immunoglobulins"/>
    <property type="match status" value="1"/>
</dbReference>
<dbReference type="InterPro" id="IPR007253">
    <property type="entry name" value="Cell_wall-bd_2"/>
</dbReference>
<keyword evidence="1" id="KW-0732">Signal</keyword>
<proteinExistence type="predicted"/>
<accession>A0A857DF57</accession>
<sequence>MLNKKWGKSMKRSIRLSILISLTVFLCLGFMIPSAHAAETKRLSGDNRYSTASAIALDGWKQSDYVILANGQNYPDALSAAPLAKKYDAPILLTSGISLPDITKKTLITLQTKNVIIIGGIGVIPVSIEQELKAMNISVTRIAGQDRYDTTVKIAEQLGSSSEIIVATGEDYPDALSAGPIAAIKQIPIILVPQDYMPDSIKTYIQAQNITKTYVIGGTEIISDSVANQFPGVERNKGTDKYARNINVTLEYDDIFTGNDICVATGENFADALTGVAYAAKKGIPIILISEYPGLVTRVYTVLKLNMEDQTNGIPYIFGGTSIVSNKAISYLYTLPDTSQASKPSTPTDLVATAISSSEIALQWNQVNNADYYYIYTSNDGSDFRYFINEDGSHIKYNWTSGYSFKLYEISPNTTVYFKVTAVKDGVESDFSNVVSATTLSNSVVTTPITPVLTTPDVVESRIDGKFTGWTGDTLFKLQNGQIWQQSSYAYTYHYAYAPEVTIYKSGSVYKMKVDGVDQTINVVRLK</sequence>
<feature type="signal peptide" evidence="1">
    <location>
        <begin position="1"/>
        <end position="37"/>
    </location>
</feature>
<dbReference type="SMART" id="SM00060">
    <property type="entry name" value="FN3"/>
    <property type="match status" value="1"/>
</dbReference>
<feature type="domain" description="Fibronectin type-III" evidence="2">
    <location>
        <begin position="346"/>
        <end position="442"/>
    </location>
</feature>
<gene>
    <name evidence="3" type="ORF">GQ588_01550</name>
</gene>
<organism evidence="3 4">
    <name type="scientific">Dehalobacter restrictus</name>
    <dbReference type="NCBI Taxonomy" id="55583"/>
    <lineage>
        <taxon>Bacteria</taxon>
        <taxon>Bacillati</taxon>
        <taxon>Bacillota</taxon>
        <taxon>Clostridia</taxon>
        <taxon>Eubacteriales</taxon>
        <taxon>Desulfitobacteriaceae</taxon>
        <taxon>Dehalobacter</taxon>
    </lineage>
</organism>
<feature type="chain" id="PRO_5032964067" description="Fibronectin type-III domain-containing protein" evidence="1">
    <location>
        <begin position="38"/>
        <end position="527"/>
    </location>
</feature>
<evidence type="ECO:0000313" key="4">
    <source>
        <dbReference type="Proteomes" id="UP000430508"/>
    </source>
</evidence>
<dbReference type="PANTHER" id="PTHR30032:SF8">
    <property type="entry name" value="GERMINATION-SPECIFIC N-ACETYLMURAMOYL-L-ALANINE AMIDASE"/>
    <property type="match status" value="1"/>
</dbReference>
<dbReference type="Gene3D" id="3.40.50.12090">
    <property type="match status" value="2"/>
</dbReference>
<evidence type="ECO:0000256" key="1">
    <source>
        <dbReference type="SAM" id="SignalP"/>
    </source>
</evidence>
<reference evidence="3 4" key="1">
    <citation type="submission" date="2019-12" db="EMBL/GenBank/DDBJ databases">
        <title>Sequence classification of anaerobic respiratory reductive dehalogenases: First we see many, then we see few.</title>
        <authorList>
            <person name="Molenda O."/>
            <person name="Puentes Jacome L.A."/>
            <person name="Cao X."/>
            <person name="Nesbo C.L."/>
            <person name="Tang S."/>
            <person name="Morson N."/>
            <person name="Patron J."/>
            <person name="Lomheim L."/>
            <person name="Wishart D.S."/>
            <person name="Edwards E.A."/>
        </authorList>
    </citation>
    <scope>NUCLEOTIDE SEQUENCE [LARGE SCALE GENOMIC DNA]</scope>
    <source>
        <strain evidence="3 4">12DCA</strain>
    </source>
</reference>
<protein>
    <recommendedName>
        <fullName evidence="2">Fibronectin type-III domain-containing protein</fullName>
    </recommendedName>
</protein>